<dbReference type="InterPro" id="IPR048136">
    <property type="entry name" value="STM3941-like"/>
</dbReference>
<accession>A0A4U8WDC5</accession>
<protein>
    <recommendedName>
        <fullName evidence="4">PH domain-containing protein</fullName>
    </recommendedName>
</protein>
<dbReference type="NCBIfam" id="NF041635">
    <property type="entry name" value="STM3941_fam"/>
    <property type="match status" value="1"/>
</dbReference>
<name>A0A4U8WDC5_9FLAO</name>
<organism evidence="2 3">
    <name type="scientific">Chryseobacterium taihuense</name>
    <dbReference type="NCBI Taxonomy" id="1141221"/>
    <lineage>
        <taxon>Bacteria</taxon>
        <taxon>Pseudomonadati</taxon>
        <taxon>Bacteroidota</taxon>
        <taxon>Flavobacteriia</taxon>
        <taxon>Flavobacteriales</taxon>
        <taxon>Weeksellaceae</taxon>
        <taxon>Chryseobacterium group</taxon>
        <taxon>Chryseobacterium</taxon>
    </lineage>
</organism>
<keyword evidence="1" id="KW-0472">Membrane</keyword>
<feature type="transmembrane region" description="Helical" evidence="1">
    <location>
        <begin position="12"/>
        <end position="32"/>
    </location>
</feature>
<keyword evidence="1" id="KW-0812">Transmembrane</keyword>
<dbReference type="EMBL" id="LR215974">
    <property type="protein sequence ID" value="VFB03586.1"/>
    <property type="molecule type" value="Genomic_DNA"/>
</dbReference>
<gene>
    <name evidence="2" type="ORF">NCTC12078_01601</name>
</gene>
<dbReference type="KEGG" id="ctai:NCTC12078_01601"/>
<dbReference type="Proteomes" id="UP000290013">
    <property type="component" value="Chromosome"/>
</dbReference>
<evidence type="ECO:0000256" key="1">
    <source>
        <dbReference type="SAM" id="Phobius"/>
    </source>
</evidence>
<evidence type="ECO:0000313" key="3">
    <source>
        <dbReference type="Proteomes" id="UP000290013"/>
    </source>
</evidence>
<keyword evidence="1" id="KW-1133">Transmembrane helix</keyword>
<sequence>MQNLPIILRPSKIKTIILALISAGFVGLGISLLEKNMLIGILNIIFFGICLLIFIINLVPNSAYLEIGEKGIEMKNLFRVTFIPWQAVSGFRTKSIFINTMVVFDLDQKLLESVNMKAKTGAFPDTYGMSAKKLADLLNEYKSKFDSL</sequence>
<evidence type="ECO:0008006" key="4">
    <source>
        <dbReference type="Google" id="ProtNLM"/>
    </source>
</evidence>
<feature type="transmembrane region" description="Helical" evidence="1">
    <location>
        <begin position="38"/>
        <end position="59"/>
    </location>
</feature>
<proteinExistence type="predicted"/>
<dbReference type="RefSeq" id="WP_130914165.1">
    <property type="nucleotide sequence ID" value="NZ_LR215974.1"/>
</dbReference>
<evidence type="ECO:0000313" key="2">
    <source>
        <dbReference type="EMBL" id="VFB03586.1"/>
    </source>
</evidence>
<dbReference type="AlphaFoldDB" id="A0A4U8WDC5"/>
<reference evidence="2 3" key="1">
    <citation type="submission" date="2019-02" db="EMBL/GenBank/DDBJ databases">
        <authorList>
            <consortium name="Pathogen Informatics"/>
        </authorList>
    </citation>
    <scope>NUCLEOTIDE SEQUENCE [LARGE SCALE GENOMIC DNA]</scope>
    <source>
        <strain evidence="2 3">3012STDY6944375</strain>
    </source>
</reference>